<comment type="caution">
    <text evidence="1">The sequence shown here is derived from an EMBL/GenBank/DDBJ whole genome shotgun (WGS) entry which is preliminary data.</text>
</comment>
<dbReference type="Proteomes" id="UP000828390">
    <property type="component" value="Unassembled WGS sequence"/>
</dbReference>
<reference evidence="1" key="1">
    <citation type="journal article" date="2019" name="bioRxiv">
        <title>The Genome of the Zebra Mussel, Dreissena polymorpha: A Resource for Invasive Species Research.</title>
        <authorList>
            <person name="McCartney M.A."/>
            <person name="Auch B."/>
            <person name="Kono T."/>
            <person name="Mallez S."/>
            <person name="Zhang Y."/>
            <person name="Obille A."/>
            <person name="Becker A."/>
            <person name="Abrahante J.E."/>
            <person name="Garbe J."/>
            <person name="Badalamenti J.P."/>
            <person name="Herman A."/>
            <person name="Mangelson H."/>
            <person name="Liachko I."/>
            <person name="Sullivan S."/>
            <person name="Sone E.D."/>
            <person name="Koren S."/>
            <person name="Silverstein K.A.T."/>
            <person name="Beckman K.B."/>
            <person name="Gohl D.M."/>
        </authorList>
    </citation>
    <scope>NUCLEOTIDE SEQUENCE</scope>
    <source>
        <strain evidence="1">Duluth1</strain>
        <tissue evidence="1">Whole animal</tissue>
    </source>
</reference>
<dbReference type="AlphaFoldDB" id="A0A9D4DPE7"/>
<protein>
    <submittedName>
        <fullName evidence="1">Uncharacterized protein</fullName>
    </submittedName>
</protein>
<evidence type="ECO:0000313" key="2">
    <source>
        <dbReference type="Proteomes" id="UP000828390"/>
    </source>
</evidence>
<name>A0A9D4DPE7_DREPO</name>
<organism evidence="1 2">
    <name type="scientific">Dreissena polymorpha</name>
    <name type="common">Zebra mussel</name>
    <name type="synonym">Mytilus polymorpha</name>
    <dbReference type="NCBI Taxonomy" id="45954"/>
    <lineage>
        <taxon>Eukaryota</taxon>
        <taxon>Metazoa</taxon>
        <taxon>Spiralia</taxon>
        <taxon>Lophotrochozoa</taxon>
        <taxon>Mollusca</taxon>
        <taxon>Bivalvia</taxon>
        <taxon>Autobranchia</taxon>
        <taxon>Heteroconchia</taxon>
        <taxon>Euheterodonta</taxon>
        <taxon>Imparidentia</taxon>
        <taxon>Neoheterodontei</taxon>
        <taxon>Myida</taxon>
        <taxon>Dreissenoidea</taxon>
        <taxon>Dreissenidae</taxon>
        <taxon>Dreissena</taxon>
    </lineage>
</organism>
<accession>A0A9D4DPE7</accession>
<gene>
    <name evidence="1" type="ORF">DPMN_187414</name>
</gene>
<dbReference type="EMBL" id="JAIWYP010000010">
    <property type="protein sequence ID" value="KAH3752788.1"/>
    <property type="molecule type" value="Genomic_DNA"/>
</dbReference>
<reference evidence="1" key="2">
    <citation type="submission" date="2020-11" db="EMBL/GenBank/DDBJ databases">
        <authorList>
            <person name="McCartney M.A."/>
            <person name="Auch B."/>
            <person name="Kono T."/>
            <person name="Mallez S."/>
            <person name="Becker A."/>
            <person name="Gohl D.M."/>
            <person name="Silverstein K.A.T."/>
            <person name="Koren S."/>
            <person name="Bechman K.B."/>
            <person name="Herman A."/>
            <person name="Abrahante J.E."/>
            <person name="Garbe J."/>
        </authorList>
    </citation>
    <scope>NUCLEOTIDE SEQUENCE</scope>
    <source>
        <strain evidence="1">Duluth1</strain>
        <tissue evidence="1">Whole animal</tissue>
    </source>
</reference>
<proteinExistence type="predicted"/>
<keyword evidence="2" id="KW-1185">Reference proteome</keyword>
<sequence>MDLPTLTPLGTATWLLVDPTPRPHLVTPPAMSHAPQNQTAITRITVPAENCDRGSRLCTII</sequence>
<evidence type="ECO:0000313" key="1">
    <source>
        <dbReference type="EMBL" id="KAH3752788.1"/>
    </source>
</evidence>